<dbReference type="RefSeq" id="WP_206965949.1">
    <property type="nucleotide sequence ID" value="NZ_JAFLVX010000016.1"/>
</dbReference>
<comment type="caution">
    <text evidence="10">The sequence shown here is derived from an EMBL/GenBank/DDBJ whole genome shotgun (WGS) entry which is preliminary data.</text>
</comment>
<evidence type="ECO:0000256" key="8">
    <source>
        <dbReference type="RuleBase" id="RU000382"/>
    </source>
</evidence>
<protein>
    <recommendedName>
        <fullName evidence="3 9">Glutamate decarboxylase</fullName>
        <ecNumber evidence="3 9">4.1.1.15</ecNumber>
    </recommendedName>
</protein>
<dbReference type="EC" id="4.1.1.15" evidence="3 9"/>
<dbReference type="SUPFAM" id="SSF53383">
    <property type="entry name" value="PLP-dependent transferases"/>
    <property type="match status" value="1"/>
</dbReference>
<comment type="catalytic activity">
    <reaction evidence="7 9">
        <text>L-glutamate + H(+) = 4-aminobutanoate + CO2</text>
        <dbReference type="Rhea" id="RHEA:17785"/>
        <dbReference type="ChEBI" id="CHEBI:15378"/>
        <dbReference type="ChEBI" id="CHEBI:16526"/>
        <dbReference type="ChEBI" id="CHEBI:29985"/>
        <dbReference type="ChEBI" id="CHEBI:59888"/>
        <dbReference type="EC" id="4.1.1.15"/>
    </reaction>
</comment>
<evidence type="ECO:0000256" key="1">
    <source>
        <dbReference type="ARBA" id="ARBA00001933"/>
    </source>
</evidence>
<dbReference type="PANTHER" id="PTHR43321:SF3">
    <property type="entry name" value="GLUTAMATE DECARBOXYLASE"/>
    <property type="match status" value="1"/>
</dbReference>
<dbReference type="GO" id="GO:0004351">
    <property type="term" value="F:glutamate decarboxylase activity"/>
    <property type="evidence" value="ECO:0007669"/>
    <property type="project" value="UniProtKB-EC"/>
</dbReference>
<dbReference type="NCBIfam" id="TIGR01788">
    <property type="entry name" value="Glu-decarb-GAD"/>
    <property type="match status" value="1"/>
</dbReference>
<keyword evidence="4 9" id="KW-0210">Decarboxylase</keyword>
<keyword evidence="11" id="KW-1185">Reference proteome</keyword>
<dbReference type="InterPro" id="IPR002129">
    <property type="entry name" value="PyrdxlP-dep_de-COase"/>
</dbReference>
<organism evidence="10 11">
    <name type="scientific">Candidatus Vagococcus giribetii</name>
    <dbReference type="NCBI Taxonomy" id="2230876"/>
    <lineage>
        <taxon>Bacteria</taxon>
        <taxon>Bacillati</taxon>
        <taxon>Bacillota</taxon>
        <taxon>Bacilli</taxon>
        <taxon>Lactobacillales</taxon>
        <taxon>Enterococcaceae</taxon>
        <taxon>Vagococcus</taxon>
    </lineage>
</organism>
<sequence>MLKDNHQDIPIFGSLLSDEEVLLNSLRKEPVNSKIAYQLLKDQLINEGNARQNLATFCQTYMEPEAALLMAETMEKNAIDKSEYPETAAVEQACVNILADLWQAKKSEKPIGTSTVGSSEACMLAGLAMKFRWRDSLKKRGLDVTGRTPNLVISSGYQVCWEKFCVYWDVELREVPMDSTCLSLNPEHVLDYVDENTIGIVGILGITYTGKFDDIKGLNDVVNEYNQSHEHQLVIHVDGASGAMFTSFIQPELPWDFRLNNVVSINTSGHKYGLVYPGVGWVLWRGEAYLPKELMFEVSYLGGSMPTMAINFSRSASQIIGQYYNFYRFGFNGYRDIHSRTRDVAMKIAQAIEATNRFELFNTGDNIPIVCYTLKKETDVKWTLYDLADRLQMRGWQVPAYPLPKELDDIIVQRIVCRADLGENRGEAFIRDFHDCLEELDKAHILFHDDNKKETQGFTH</sequence>
<evidence type="ECO:0000256" key="9">
    <source>
        <dbReference type="RuleBase" id="RU361171"/>
    </source>
</evidence>
<evidence type="ECO:0000256" key="7">
    <source>
        <dbReference type="ARBA" id="ARBA00048868"/>
    </source>
</evidence>
<evidence type="ECO:0000256" key="6">
    <source>
        <dbReference type="ARBA" id="ARBA00023239"/>
    </source>
</evidence>
<evidence type="ECO:0000256" key="4">
    <source>
        <dbReference type="ARBA" id="ARBA00022793"/>
    </source>
</evidence>
<dbReference type="Gene3D" id="3.90.1150.160">
    <property type="match status" value="1"/>
</dbReference>
<dbReference type="Pfam" id="PF00282">
    <property type="entry name" value="Pyridoxal_deC"/>
    <property type="match status" value="1"/>
</dbReference>
<dbReference type="Gene3D" id="3.40.640.10">
    <property type="entry name" value="Type I PLP-dependent aspartate aminotransferase-like (Major domain)"/>
    <property type="match status" value="1"/>
</dbReference>
<evidence type="ECO:0000256" key="2">
    <source>
        <dbReference type="ARBA" id="ARBA00009533"/>
    </source>
</evidence>
<gene>
    <name evidence="10" type="ORF">DOK76_06435</name>
</gene>
<keyword evidence="6 8" id="KW-0456">Lyase</keyword>
<dbReference type="InterPro" id="IPR010107">
    <property type="entry name" value="Glutamate_decarboxylase"/>
</dbReference>
<evidence type="ECO:0000256" key="5">
    <source>
        <dbReference type="ARBA" id="ARBA00022898"/>
    </source>
</evidence>
<comment type="similarity">
    <text evidence="2 8">Belongs to the group II decarboxylase family.</text>
</comment>
<comment type="cofactor">
    <cofactor evidence="1 8">
        <name>pyridoxal 5'-phosphate</name>
        <dbReference type="ChEBI" id="CHEBI:597326"/>
    </cofactor>
</comment>
<dbReference type="Gene3D" id="4.10.280.50">
    <property type="match status" value="1"/>
</dbReference>
<evidence type="ECO:0000313" key="10">
    <source>
        <dbReference type="EMBL" id="MBO0476702.1"/>
    </source>
</evidence>
<dbReference type="EMBL" id="JAFLVX010000016">
    <property type="protein sequence ID" value="MBO0476702.1"/>
    <property type="molecule type" value="Genomic_DNA"/>
</dbReference>
<evidence type="ECO:0000313" key="11">
    <source>
        <dbReference type="Proteomes" id="UP000664857"/>
    </source>
</evidence>
<dbReference type="CDD" id="cd06450">
    <property type="entry name" value="DOPA_deC_like"/>
    <property type="match status" value="1"/>
</dbReference>
<dbReference type="PANTHER" id="PTHR43321">
    <property type="entry name" value="GLUTAMATE DECARBOXYLASE"/>
    <property type="match status" value="1"/>
</dbReference>
<name>A0ABS3HTY9_9ENTE</name>
<dbReference type="InterPro" id="IPR015421">
    <property type="entry name" value="PyrdxlP-dep_Trfase_major"/>
</dbReference>
<evidence type="ECO:0000256" key="3">
    <source>
        <dbReference type="ARBA" id="ARBA00012421"/>
    </source>
</evidence>
<accession>A0ABS3HTY9</accession>
<keyword evidence="5 8" id="KW-0663">Pyridoxal phosphate</keyword>
<proteinExistence type="inferred from homology"/>
<dbReference type="InterPro" id="IPR015424">
    <property type="entry name" value="PyrdxlP-dep_Trfase"/>
</dbReference>
<dbReference type="Proteomes" id="UP000664857">
    <property type="component" value="Unassembled WGS sequence"/>
</dbReference>
<reference evidence="10 11" key="1">
    <citation type="submission" date="2021-03" db="EMBL/GenBank/DDBJ databases">
        <title>Enterococcal diversity collection.</title>
        <authorList>
            <person name="Gilmore M.S."/>
            <person name="Schwartzman J."/>
            <person name="Van Tyne D."/>
            <person name="Martin M."/>
            <person name="Earl A.M."/>
            <person name="Manson A.L."/>
            <person name="Straub T."/>
            <person name="Salamzade R."/>
            <person name="Saavedra J."/>
            <person name="Lebreton F."/>
            <person name="Prichula J."/>
            <person name="Schaufler K."/>
            <person name="Gaca A."/>
            <person name="Sgardioli B."/>
            <person name="Wagenaar J."/>
            <person name="Strong T."/>
        </authorList>
    </citation>
    <scope>NUCLEOTIDE SEQUENCE [LARGE SCALE GENOMIC DNA]</scope>
    <source>
        <strain evidence="10 11">DIV0080</strain>
    </source>
</reference>